<evidence type="ECO:0000313" key="2">
    <source>
        <dbReference type="Proteomes" id="UP000275408"/>
    </source>
</evidence>
<organism evidence="1 2">
    <name type="scientific">Pocillopora damicornis</name>
    <name type="common">Cauliflower coral</name>
    <name type="synonym">Millepora damicornis</name>
    <dbReference type="NCBI Taxonomy" id="46731"/>
    <lineage>
        <taxon>Eukaryota</taxon>
        <taxon>Metazoa</taxon>
        <taxon>Cnidaria</taxon>
        <taxon>Anthozoa</taxon>
        <taxon>Hexacorallia</taxon>
        <taxon>Scleractinia</taxon>
        <taxon>Astrocoeniina</taxon>
        <taxon>Pocilloporidae</taxon>
        <taxon>Pocillopora</taxon>
    </lineage>
</organism>
<proteinExistence type="predicted"/>
<keyword evidence="2" id="KW-1185">Reference proteome</keyword>
<feature type="non-terminal residue" evidence="1">
    <location>
        <position position="112"/>
    </location>
</feature>
<evidence type="ECO:0000313" key="1">
    <source>
        <dbReference type="EMBL" id="RMX52701.1"/>
    </source>
</evidence>
<comment type="caution">
    <text evidence="1">The sequence shown here is derived from an EMBL/GenBank/DDBJ whole genome shotgun (WGS) entry which is preliminary data.</text>
</comment>
<gene>
    <name evidence="1" type="ORF">pdam_00004196</name>
</gene>
<name>A0A3M6UG96_POCDA</name>
<accession>A0A3M6UG96</accession>
<dbReference type="AlphaFoldDB" id="A0A3M6UG96"/>
<reference evidence="1 2" key="1">
    <citation type="journal article" date="2018" name="Sci. Rep.">
        <title>Comparative analysis of the Pocillopora damicornis genome highlights role of immune system in coral evolution.</title>
        <authorList>
            <person name="Cunning R."/>
            <person name="Bay R.A."/>
            <person name="Gillette P."/>
            <person name="Baker A.C."/>
            <person name="Traylor-Knowles N."/>
        </authorList>
    </citation>
    <scope>NUCLEOTIDE SEQUENCE [LARGE SCALE GENOMIC DNA]</scope>
    <source>
        <strain evidence="1">RSMAS</strain>
        <tissue evidence="1">Whole animal</tissue>
    </source>
</reference>
<dbReference type="Proteomes" id="UP000275408">
    <property type="component" value="Unassembled WGS sequence"/>
</dbReference>
<protein>
    <submittedName>
        <fullName evidence="1">Uncharacterized protein</fullName>
    </submittedName>
</protein>
<dbReference type="EMBL" id="RCHS01001596">
    <property type="protein sequence ID" value="RMX52701.1"/>
    <property type="molecule type" value="Genomic_DNA"/>
</dbReference>
<sequence>MAVKLPILPHVNHGTVYLSPYNKRHQYKASSVRLIDDSSCLPFTRKPKISKSLIAFKRLRGESPFKRKLDGGKTSNVTTCQPWNSLPITLRQKTSVQSFKKALRQFFFGNQH</sequence>